<feature type="domain" description="TonB-dependent receptor plug" evidence="16">
    <location>
        <begin position="52"/>
        <end position="159"/>
    </location>
</feature>
<keyword evidence="2 11" id="KW-0813">Transport</keyword>
<comment type="caution">
    <text evidence="17">The sequence shown here is derived from an EMBL/GenBank/DDBJ whole genome shotgun (WGS) entry which is preliminary data.</text>
</comment>
<dbReference type="PROSITE" id="PS00430">
    <property type="entry name" value="TONB_DEPENDENT_REC_1"/>
    <property type="match status" value="1"/>
</dbReference>
<keyword evidence="10 11" id="KW-0998">Cell outer membrane</keyword>
<dbReference type="EMBL" id="JAFKCZ010000012">
    <property type="protein sequence ID" value="MBN7798118.1"/>
    <property type="molecule type" value="Genomic_DNA"/>
</dbReference>
<dbReference type="InterPro" id="IPR010916">
    <property type="entry name" value="TonB_box_CS"/>
</dbReference>
<accession>A0A939DHH7</accession>
<evidence type="ECO:0000256" key="11">
    <source>
        <dbReference type="PROSITE-ProRule" id="PRU01360"/>
    </source>
</evidence>
<dbReference type="InterPro" id="IPR012910">
    <property type="entry name" value="Plug_dom"/>
</dbReference>
<dbReference type="InterPro" id="IPR000531">
    <property type="entry name" value="Beta-barrel_TonB"/>
</dbReference>
<dbReference type="GO" id="GO:0006826">
    <property type="term" value="P:iron ion transport"/>
    <property type="evidence" value="ECO:0007669"/>
    <property type="project" value="UniProtKB-KW"/>
</dbReference>
<dbReference type="Gene3D" id="2.40.170.20">
    <property type="entry name" value="TonB-dependent receptor, beta-barrel domain"/>
    <property type="match status" value="1"/>
</dbReference>
<dbReference type="CDD" id="cd01347">
    <property type="entry name" value="ligand_gated_channel"/>
    <property type="match status" value="1"/>
</dbReference>
<dbReference type="Pfam" id="PF00593">
    <property type="entry name" value="TonB_dep_Rec_b-barrel"/>
    <property type="match status" value="1"/>
</dbReference>
<evidence type="ECO:0000256" key="2">
    <source>
        <dbReference type="ARBA" id="ARBA00022448"/>
    </source>
</evidence>
<evidence type="ECO:0000256" key="6">
    <source>
        <dbReference type="ARBA" id="ARBA00023004"/>
    </source>
</evidence>
<keyword evidence="6" id="KW-0408">Iron</keyword>
<dbReference type="InterPro" id="IPR036942">
    <property type="entry name" value="Beta-barrel_TonB_sf"/>
</dbReference>
<dbReference type="PROSITE" id="PS52016">
    <property type="entry name" value="TONB_DEPENDENT_REC_3"/>
    <property type="match status" value="1"/>
</dbReference>
<evidence type="ECO:0000256" key="7">
    <source>
        <dbReference type="ARBA" id="ARBA00023065"/>
    </source>
</evidence>
<dbReference type="RefSeq" id="WP_206561563.1">
    <property type="nucleotide sequence ID" value="NZ_JAFKCZ010000012.1"/>
</dbReference>
<dbReference type="PANTHER" id="PTHR32552:SF81">
    <property type="entry name" value="TONB-DEPENDENT OUTER MEMBRANE RECEPTOR"/>
    <property type="match status" value="1"/>
</dbReference>
<keyword evidence="14" id="KW-0732">Signal</keyword>
<comment type="similarity">
    <text evidence="11 13">Belongs to the TonB-dependent receptor family.</text>
</comment>
<keyword evidence="4" id="KW-0410">Iron transport</keyword>
<keyword evidence="7" id="KW-0406">Ion transport</keyword>
<keyword evidence="17" id="KW-0675">Receptor</keyword>
<evidence type="ECO:0000256" key="13">
    <source>
        <dbReference type="RuleBase" id="RU003357"/>
    </source>
</evidence>
<feature type="domain" description="TonB-dependent receptor-like beta-barrel" evidence="15">
    <location>
        <begin position="299"/>
        <end position="697"/>
    </location>
</feature>
<dbReference type="InterPro" id="IPR039426">
    <property type="entry name" value="TonB-dep_rcpt-like"/>
</dbReference>
<evidence type="ECO:0000256" key="5">
    <source>
        <dbReference type="ARBA" id="ARBA00022692"/>
    </source>
</evidence>
<dbReference type="SUPFAM" id="SSF56935">
    <property type="entry name" value="Porins"/>
    <property type="match status" value="1"/>
</dbReference>
<keyword evidence="5 11" id="KW-0812">Transmembrane</keyword>
<feature type="short sequence motif" description="TonB box" evidence="12">
    <location>
        <begin position="40"/>
        <end position="46"/>
    </location>
</feature>
<dbReference type="Pfam" id="PF07715">
    <property type="entry name" value="Plug"/>
    <property type="match status" value="1"/>
</dbReference>
<evidence type="ECO:0000259" key="16">
    <source>
        <dbReference type="Pfam" id="PF07715"/>
    </source>
</evidence>
<evidence type="ECO:0000259" key="15">
    <source>
        <dbReference type="Pfam" id="PF00593"/>
    </source>
</evidence>
<keyword evidence="9 11" id="KW-0472">Membrane</keyword>
<keyword evidence="18" id="KW-1185">Reference proteome</keyword>
<keyword evidence="3 11" id="KW-1134">Transmembrane beta strand</keyword>
<protein>
    <submittedName>
        <fullName evidence="17">TonB-dependent receptor</fullName>
    </submittedName>
</protein>
<evidence type="ECO:0000313" key="17">
    <source>
        <dbReference type="EMBL" id="MBN7798118.1"/>
    </source>
</evidence>
<keyword evidence="8 12" id="KW-0798">TonB box</keyword>
<evidence type="ECO:0000256" key="3">
    <source>
        <dbReference type="ARBA" id="ARBA00022452"/>
    </source>
</evidence>
<comment type="subcellular location">
    <subcellularLocation>
        <location evidence="1 11">Cell outer membrane</location>
        <topology evidence="1 11">Multi-pass membrane protein</topology>
    </subcellularLocation>
</comment>
<dbReference type="Proteomes" id="UP000664303">
    <property type="component" value="Unassembled WGS sequence"/>
</dbReference>
<dbReference type="AlphaFoldDB" id="A0A939DHH7"/>
<gene>
    <name evidence="17" type="ORF">JYP50_16025</name>
</gene>
<evidence type="ECO:0000256" key="10">
    <source>
        <dbReference type="ARBA" id="ARBA00023237"/>
    </source>
</evidence>
<evidence type="ECO:0000313" key="18">
    <source>
        <dbReference type="Proteomes" id="UP000664303"/>
    </source>
</evidence>
<evidence type="ECO:0000256" key="9">
    <source>
        <dbReference type="ARBA" id="ARBA00023136"/>
    </source>
</evidence>
<evidence type="ECO:0000256" key="4">
    <source>
        <dbReference type="ARBA" id="ARBA00022496"/>
    </source>
</evidence>
<evidence type="ECO:0000256" key="12">
    <source>
        <dbReference type="PROSITE-ProRule" id="PRU10143"/>
    </source>
</evidence>
<dbReference type="PANTHER" id="PTHR32552">
    <property type="entry name" value="FERRICHROME IRON RECEPTOR-RELATED"/>
    <property type="match status" value="1"/>
</dbReference>
<dbReference type="GO" id="GO:0009279">
    <property type="term" value="C:cell outer membrane"/>
    <property type="evidence" value="ECO:0007669"/>
    <property type="project" value="UniProtKB-SubCell"/>
</dbReference>
<reference evidence="17" key="1">
    <citation type="submission" date="2021-02" db="EMBL/GenBank/DDBJ databases">
        <title>PHA producing bacteria isolated from coastal sediment in Guangdong, Shenzhen.</title>
        <authorList>
            <person name="Zheng W."/>
            <person name="Yu S."/>
            <person name="Huang Y."/>
        </authorList>
    </citation>
    <scope>NUCLEOTIDE SEQUENCE</scope>
    <source>
        <strain evidence="17">TN14-10</strain>
    </source>
</reference>
<proteinExistence type="inferred from homology"/>
<name>A0A939DHH7_9GAMM</name>
<evidence type="ECO:0000256" key="8">
    <source>
        <dbReference type="ARBA" id="ARBA00023077"/>
    </source>
</evidence>
<feature type="signal peptide" evidence="14">
    <location>
        <begin position="1"/>
        <end position="25"/>
    </location>
</feature>
<evidence type="ECO:0000256" key="14">
    <source>
        <dbReference type="SAM" id="SignalP"/>
    </source>
</evidence>
<sequence length="728" mass="78874">MNTIKSEQWLAASLALLSMSGVSHAQQAAGNEGETLAIETVLVTATKRATDLQDTAGSISALGAEQIDNKSLVSMDDYLNTLPSVNFLERGVGENQIIIRGIGLAFGERATVGSYFGEVPLSNPIIATSTDMKLVDMERIEVLRGPQGTLYGGGSMSGAVRNIPNAPYLEEFEGRVSVEYSATDGADGGNSNVTAMVNLPLGDELALRMVGYRFDNAGYVDLVSTPTLEARSAATGTPVANQDGVGGNRFTGARASLLWQPSDELDVTLMLAHQELEEDGRNDVTISREAFEASALATGDEYKTDELSLFNLLVNYDLGWGVLTSSTSWVDGDTADSSDLGRVIDWAAVGFSERDKEGLVQELRVASQLDGKLQFTGGLYYEDFESFERCCWRWTGDQEFNPFGTENLRTVNTLSTIDQVAVFGEVDYQLTDAFSLTVGGRWFDYEREDEIDESGPLAAIPSNLSTTESGSRYKAGLDYKLNDDALLYALWSEGFRLGLGVATAPPEICDVDNDGLMDGTSISLGTSSIDSDTTENFELGGKFSLWDNRVRLNSSIYRIDWTDIPVGAVGSNPVCSATVNGGEARSQGVELEAQVLLTASLSLQLSASYTDAEFTNNQGGNEGDRLPMSPEHNAYMGLQYDWFLADYPAFLRADVTYVGAFNTGATIPTESGDYVTLDLNAGVFLDDVELKVYASNLTNEDDVTVSFFLDRGWRLRPRTLGVQLAYRF</sequence>
<evidence type="ECO:0000256" key="1">
    <source>
        <dbReference type="ARBA" id="ARBA00004571"/>
    </source>
</evidence>
<feature type="chain" id="PRO_5037796816" evidence="14">
    <location>
        <begin position="26"/>
        <end position="728"/>
    </location>
</feature>
<organism evidence="17 18">
    <name type="scientific">Parahaliea mediterranea</name>
    <dbReference type="NCBI Taxonomy" id="651086"/>
    <lineage>
        <taxon>Bacteria</taxon>
        <taxon>Pseudomonadati</taxon>
        <taxon>Pseudomonadota</taxon>
        <taxon>Gammaproteobacteria</taxon>
        <taxon>Cellvibrionales</taxon>
        <taxon>Halieaceae</taxon>
        <taxon>Parahaliea</taxon>
    </lineage>
</organism>